<dbReference type="Proteomes" id="UP001203297">
    <property type="component" value="Unassembled WGS sequence"/>
</dbReference>
<proteinExistence type="predicted"/>
<evidence type="ECO:0000313" key="2">
    <source>
        <dbReference type="EMBL" id="KAI0296941.1"/>
    </source>
</evidence>
<sequence length="195" mass="23038">MTSRLIRRFFSTIIHMSLRDSCTSFGFSRPLTLWANCKLPSGETRYSTLDLLHCLRIDREIRPTDVAPVGFGNGEDSEWMRNLRMEGTVLKASVKWRTGWLFWWKEEWKETELDIDPYVRNNKGVLEFVLHAPEPSGFWNWLIDHAPKFPGLGGPGITIIIDADRKRQEEEYQKREEVRLRNTYREGEYRVWKGT</sequence>
<gene>
    <name evidence="2" type="ORF">B0F90DRAFT_1743572</name>
</gene>
<dbReference type="SUPFAM" id="SSF51322">
    <property type="entry name" value="Cyanovirin-N"/>
    <property type="match status" value="1"/>
</dbReference>
<dbReference type="AlphaFoldDB" id="A0AAD4M241"/>
<dbReference type="InterPro" id="IPR036673">
    <property type="entry name" value="Cyanovirin-N_sf"/>
</dbReference>
<evidence type="ECO:0000259" key="1">
    <source>
        <dbReference type="Pfam" id="PF08881"/>
    </source>
</evidence>
<organism evidence="2 3">
    <name type="scientific">Multifurca ochricompacta</name>
    <dbReference type="NCBI Taxonomy" id="376703"/>
    <lineage>
        <taxon>Eukaryota</taxon>
        <taxon>Fungi</taxon>
        <taxon>Dikarya</taxon>
        <taxon>Basidiomycota</taxon>
        <taxon>Agaricomycotina</taxon>
        <taxon>Agaricomycetes</taxon>
        <taxon>Russulales</taxon>
        <taxon>Russulaceae</taxon>
        <taxon>Multifurca</taxon>
    </lineage>
</organism>
<dbReference type="Pfam" id="PF08881">
    <property type="entry name" value="CVNH"/>
    <property type="match status" value="1"/>
</dbReference>
<dbReference type="InterPro" id="IPR011058">
    <property type="entry name" value="Cyanovirin-N"/>
</dbReference>
<dbReference type="EMBL" id="WTXG01000043">
    <property type="protein sequence ID" value="KAI0296941.1"/>
    <property type="molecule type" value="Genomic_DNA"/>
</dbReference>
<dbReference type="Gene3D" id="2.30.60.10">
    <property type="entry name" value="Cyanovirin-N"/>
    <property type="match status" value="1"/>
</dbReference>
<keyword evidence="3" id="KW-1185">Reference proteome</keyword>
<name>A0AAD4M241_9AGAM</name>
<comment type="caution">
    <text evidence="2">The sequence shown here is derived from an EMBL/GenBank/DDBJ whole genome shotgun (WGS) entry which is preliminary data.</text>
</comment>
<protein>
    <recommendedName>
        <fullName evidence="1">Cyanovirin-N domain-containing protein</fullName>
    </recommendedName>
</protein>
<reference evidence="2" key="1">
    <citation type="journal article" date="2022" name="New Phytol.">
        <title>Evolutionary transition to the ectomycorrhizal habit in the genomes of a hyperdiverse lineage of mushroom-forming fungi.</title>
        <authorList>
            <person name="Looney B."/>
            <person name="Miyauchi S."/>
            <person name="Morin E."/>
            <person name="Drula E."/>
            <person name="Courty P.E."/>
            <person name="Kohler A."/>
            <person name="Kuo A."/>
            <person name="LaButti K."/>
            <person name="Pangilinan J."/>
            <person name="Lipzen A."/>
            <person name="Riley R."/>
            <person name="Andreopoulos W."/>
            <person name="He G."/>
            <person name="Johnson J."/>
            <person name="Nolan M."/>
            <person name="Tritt A."/>
            <person name="Barry K.W."/>
            <person name="Grigoriev I.V."/>
            <person name="Nagy L.G."/>
            <person name="Hibbett D."/>
            <person name="Henrissat B."/>
            <person name="Matheny P.B."/>
            <person name="Labbe J."/>
            <person name="Martin F.M."/>
        </authorList>
    </citation>
    <scope>NUCLEOTIDE SEQUENCE</scope>
    <source>
        <strain evidence="2">BPL690</strain>
    </source>
</reference>
<evidence type="ECO:0000313" key="3">
    <source>
        <dbReference type="Proteomes" id="UP001203297"/>
    </source>
</evidence>
<feature type="domain" description="Cyanovirin-N" evidence="1">
    <location>
        <begin position="20"/>
        <end position="127"/>
    </location>
</feature>
<accession>A0AAD4M241</accession>